<dbReference type="Pfam" id="PF03575">
    <property type="entry name" value="Peptidase_S51"/>
    <property type="match status" value="1"/>
</dbReference>
<evidence type="ECO:0000256" key="4">
    <source>
        <dbReference type="ARBA" id="ARBA00013115"/>
    </source>
</evidence>
<dbReference type="AlphaFoldDB" id="A0A6J4IZH3"/>
<keyword evidence="7 10" id="KW-0378">Hydrolase</keyword>
<feature type="active site" description="Charge relay system" evidence="9">
    <location>
        <position position="131"/>
    </location>
</feature>
<accession>A0A6J4IZH3</accession>
<dbReference type="GO" id="GO:0008236">
    <property type="term" value="F:serine-type peptidase activity"/>
    <property type="evidence" value="ECO:0007669"/>
    <property type="project" value="UniProtKB-KW"/>
</dbReference>
<sequence>MIRETSGALILIGGGEKKEGRAPILREVCRRAHGAKGKLVLVTAATQVPLAYMDTYLPLFHDLGVRNVEVLDVRRRADGYDEKNLAKLCGATVVFFTGGQQLRIASQLGGTPVFQALHELHANGATIAGTSAGAAMMPDTMLVSGSSDESPDVSRISMAPGIGLLAGVVVDSHFSQRGRIGRLMAAVAQNPNNMGLGIDEDTAIVVEPDRVFRVIGSGGVHVVDGAGISYSSLVERDSHSKIGLHDVRLHVLRQGHRFDLNRARPVGPHEPAAMPELLRVK</sequence>
<protein>
    <recommendedName>
        <fullName evidence="5">Cyanophycinase</fullName>
        <ecNumber evidence="4">3.4.15.6</ecNumber>
    </recommendedName>
</protein>
<evidence type="ECO:0000313" key="10">
    <source>
        <dbReference type="EMBL" id="CAA9263524.1"/>
    </source>
</evidence>
<evidence type="ECO:0000256" key="8">
    <source>
        <dbReference type="ARBA" id="ARBA00022825"/>
    </source>
</evidence>
<evidence type="ECO:0000256" key="3">
    <source>
        <dbReference type="ARBA" id="ARBA00006534"/>
    </source>
</evidence>
<comment type="function">
    <text evidence="2">Exopeptidase that catalyzes the hydrolytic cleavage of multi-L-arginyl-poly-L-aspartic acid (cyanophycin; a water-insoluble reserve polymer) into aspartate-arginine dipeptides.</text>
</comment>
<dbReference type="InterPro" id="IPR029062">
    <property type="entry name" value="Class_I_gatase-like"/>
</dbReference>
<dbReference type="GO" id="GO:0006508">
    <property type="term" value="P:proteolysis"/>
    <property type="evidence" value="ECO:0007669"/>
    <property type="project" value="UniProtKB-KW"/>
</dbReference>
<dbReference type="PANTHER" id="PTHR36175">
    <property type="entry name" value="CYANOPHYCINASE"/>
    <property type="match status" value="1"/>
</dbReference>
<dbReference type="Gene3D" id="3.40.50.880">
    <property type="match status" value="1"/>
</dbReference>
<dbReference type="CDD" id="cd03145">
    <property type="entry name" value="GAT1_cyanophycinase"/>
    <property type="match status" value="1"/>
</dbReference>
<evidence type="ECO:0000256" key="1">
    <source>
        <dbReference type="ARBA" id="ARBA00001092"/>
    </source>
</evidence>
<evidence type="ECO:0000256" key="2">
    <source>
        <dbReference type="ARBA" id="ARBA00002039"/>
    </source>
</evidence>
<evidence type="ECO:0000256" key="7">
    <source>
        <dbReference type="ARBA" id="ARBA00022801"/>
    </source>
</evidence>
<feature type="active site" description="Charge relay system" evidence="9">
    <location>
        <position position="173"/>
    </location>
</feature>
<organism evidence="10">
    <name type="scientific">uncultured Chloroflexota bacterium</name>
    <dbReference type="NCBI Taxonomy" id="166587"/>
    <lineage>
        <taxon>Bacteria</taxon>
        <taxon>Bacillati</taxon>
        <taxon>Chloroflexota</taxon>
        <taxon>environmental samples</taxon>
    </lineage>
</organism>
<gene>
    <name evidence="10" type="ORF">AVDCRST_MAG77-2719</name>
</gene>
<dbReference type="GO" id="GO:0004180">
    <property type="term" value="F:carboxypeptidase activity"/>
    <property type="evidence" value="ECO:0007669"/>
    <property type="project" value="UniProtKB-KW"/>
</dbReference>
<proteinExistence type="inferred from homology"/>
<comment type="similarity">
    <text evidence="3">Belongs to the peptidase S51 family.</text>
</comment>
<dbReference type="SUPFAM" id="SSF52317">
    <property type="entry name" value="Class I glutamine amidotransferase-like"/>
    <property type="match status" value="1"/>
</dbReference>
<keyword evidence="6" id="KW-0645">Protease</keyword>
<dbReference type="PANTHER" id="PTHR36175:SF1">
    <property type="entry name" value="CYANOPHYCINASE"/>
    <property type="match status" value="1"/>
</dbReference>
<dbReference type="GO" id="GO:0008241">
    <property type="term" value="F:peptidyl-dipeptidase activity"/>
    <property type="evidence" value="ECO:0007669"/>
    <property type="project" value="UniProtKB-EC"/>
</dbReference>
<dbReference type="PIRSF" id="PIRSF032067">
    <property type="entry name" value="Cyanophycinase"/>
    <property type="match status" value="1"/>
</dbReference>
<dbReference type="NCBIfam" id="TIGR02069">
    <property type="entry name" value="cyanophycinase"/>
    <property type="match status" value="1"/>
</dbReference>
<name>A0A6J4IZH3_9CHLR</name>
<keyword evidence="10" id="KW-0121">Carboxypeptidase</keyword>
<dbReference type="InterPro" id="IPR011811">
    <property type="entry name" value="Peptidase_S51_cyanophycinase"/>
</dbReference>
<dbReference type="InterPro" id="IPR005320">
    <property type="entry name" value="Peptidase_S51"/>
</dbReference>
<feature type="active site" description="Charge relay system" evidence="9">
    <location>
        <position position="200"/>
    </location>
</feature>
<comment type="catalytic activity">
    <reaction evidence="1">
        <text>[L-4-(L-arginin-2-N-yl)aspartate](n) + H2O = [L-4-(L-arginin-2-N-yl)aspartate](n-1) + L-4-(L-arginin-2-N-yl)aspartate</text>
        <dbReference type="Rhea" id="RHEA:12845"/>
        <dbReference type="Rhea" id="RHEA-COMP:13728"/>
        <dbReference type="Rhea" id="RHEA-COMP:13734"/>
        <dbReference type="ChEBI" id="CHEBI:15377"/>
        <dbReference type="ChEBI" id="CHEBI:137986"/>
        <dbReference type="ChEBI" id="CHEBI:137991"/>
        <dbReference type="EC" id="3.4.15.6"/>
    </reaction>
</comment>
<evidence type="ECO:0000256" key="9">
    <source>
        <dbReference type="PIRSR" id="PIRSR032067-1"/>
    </source>
</evidence>
<reference evidence="10" key="1">
    <citation type="submission" date="2020-02" db="EMBL/GenBank/DDBJ databases">
        <authorList>
            <person name="Meier V. D."/>
        </authorList>
    </citation>
    <scope>NUCLEOTIDE SEQUENCE</scope>
    <source>
        <strain evidence="10">AVDCRST_MAG77</strain>
    </source>
</reference>
<evidence type="ECO:0000256" key="5">
    <source>
        <dbReference type="ARBA" id="ARBA00015719"/>
    </source>
</evidence>
<dbReference type="EMBL" id="CADCTC010000161">
    <property type="protein sequence ID" value="CAA9263524.1"/>
    <property type="molecule type" value="Genomic_DNA"/>
</dbReference>
<evidence type="ECO:0000256" key="6">
    <source>
        <dbReference type="ARBA" id="ARBA00022670"/>
    </source>
</evidence>
<keyword evidence="8" id="KW-0720">Serine protease</keyword>
<dbReference type="EC" id="3.4.15.6" evidence="4"/>